<dbReference type="Proteomes" id="UP000831701">
    <property type="component" value="Chromosome 20"/>
</dbReference>
<dbReference type="EMBL" id="CM041550">
    <property type="protein sequence ID" value="KAI3356527.1"/>
    <property type="molecule type" value="Genomic_DNA"/>
</dbReference>
<reference evidence="1" key="1">
    <citation type="submission" date="2022-04" db="EMBL/GenBank/DDBJ databases">
        <title>Jade perch genome.</title>
        <authorList>
            <person name="Chao B."/>
        </authorList>
    </citation>
    <scope>NUCLEOTIDE SEQUENCE</scope>
    <source>
        <strain evidence="1">CB-2022</strain>
    </source>
</reference>
<comment type="caution">
    <text evidence="1">The sequence shown here is derived from an EMBL/GenBank/DDBJ whole genome shotgun (WGS) entry which is preliminary data.</text>
</comment>
<evidence type="ECO:0000313" key="1">
    <source>
        <dbReference type="EMBL" id="KAI3356527.1"/>
    </source>
</evidence>
<protein>
    <submittedName>
        <fullName evidence="1">Uncharacterized protein</fullName>
    </submittedName>
</protein>
<accession>A0ACB8VNR8</accession>
<sequence length="352" mass="40001">MSERGFSRTTEARGISAAHYCFVIKTKWETVKRNKGQAWLKKTPFKSPAGCYNNSHLSFFPTSADGALPELFIFNELCALKDEPGPCKAIKDRYFFNVDTGRCEVFEYGGCGGNANNFETLEACEGMCVVSVSSQTNLHRKDTFGGVEFLAPADPKVTLNKRSWMEMRRYKRSVIYFFPQGACPRQYDKNPCHLAEAPGPCRGLLVRYFFDSRSQQCKQFFYGGCFGNANNFRSMQECQAKCQSPAAQTQVPEVHTHSARKSNVVQPTIMTGEMTVGEPQARRNVTLPKNMKQTELCFSPIERGTCHGAERRFAFNHKTKKCQMFTYSGCRGNENNFVHRKDCIIKCIRRRK</sequence>
<proteinExistence type="predicted"/>
<keyword evidence="2" id="KW-1185">Reference proteome</keyword>
<organism evidence="1 2">
    <name type="scientific">Scortum barcoo</name>
    <name type="common">barcoo grunter</name>
    <dbReference type="NCBI Taxonomy" id="214431"/>
    <lineage>
        <taxon>Eukaryota</taxon>
        <taxon>Metazoa</taxon>
        <taxon>Chordata</taxon>
        <taxon>Craniata</taxon>
        <taxon>Vertebrata</taxon>
        <taxon>Euteleostomi</taxon>
        <taxon>Actinopterygii</taxon>
        <taxon>Neopterygii</taxon>
        <taxon>Teleostei</taxon>
        <taxon>Neoteleostei</taxon>
        <taxon>Acanthomorphata</taxon>
        <taxon>Eupercaria</taxon>
        <taxon>Centrarchiformes</taxon>
        <taxon>Terapontoidei</taxon>
        <taxon>Terapontidae</taxon>
        <taxon>Scortum</taxon>
    </lineage>
</organism>
<name>A0ACB8VNR8_9TELE</name>
<gene>
    <name evidence="1" type="ORF">L3Q82_017733</name>
</gene>
<feature type="non-terminal residue" evidence="1">
    <location>
        <position position="352"/>
    </location>
</feature>
<evidence type="ECO:0000313" key="2">
    <source>
        <dbReference type="Proteomes" id="UP000831701"/>
    </source>
</evidence>